<comment type="caution">
    <text evidence="1">The sequence shown here is derived from an EMBL/GenBank/DDBJ whole genome shotgun (WGS) entry which is preliminary data.</text>
</comment>
<protein>
    <submittedName>
        <fullName evidence="1">Uncharacterized protein</fullName>
    </submittedName>
</protein>
<keyword evidence="2" id="KW-1185">Reference proteome</keyword>
<evidence type="ECO:0000313" key="1">
    <source>
        <dbReference type="EMBL" id="GFH13269.1"/>
    </source>
</evidence>
<accession>A0A699Z2P2</accession>
<proteinExistence type="predicted"/>
<dbReference type="Proteomes" id="UP000485058">
    <property type="component" value="Unassembled WGS sequence"/>
</dbReference>
<organism evidence="1 2">
    <name type="scientific">Haematococcus lacustris</name>
    <name type="common">Green alga</name>
    <name type="synonym">Haematococcus pluvialis</name>
    <dbReference type="NCBI Taxonomy" id="44745"/>
    <lineage>
        <taxon>Eukaryota</taxon>
        <taxon>Viridiplantae</taxon>
        <taxon>Chlorophyta</taxon>
        <taxon>core chlorophytes</taxon>
        <taxon>Chlorophyceae</taxon>
        <taxon>CS clade</taxon>
        <taxon>Chlamydomonadales</taxon>
        <taxon>Haematococcaceae</taxon>
        <taxon>Haematococcus</taxon>
    </lineage>
</organism>
<gene>
    <name evidence="1" type="ORF">HaLaN_09117</name>
</gene>
<sequence length="74" mass="8125">MAFSAIQCRKNKSNEATPAVGVGDGPFALRELGSRATQYNRLNGPGQRERRAPALAFIRMCTAPYNDLVAWTQL</sequence>
<name>A0A699Z2P2_HAELA</name>
<reference evidence="1 2" key="1">
    <citation type="submission" date="2020-02" db="EMBL/GenBank/DDBJ databases">
        <title>Draft genome sequence of Haematococcus lacustris strain NIES-144.</title>
        <authorList>
            <person name="Morimoto D."/>
            <person name="Nakagawa S."/>
            <person name="Yoshida T."/>
            <person name="Sawayama S."/>
        </authorList>
    </citation>
    <scope>NUCLEOTIDE SEQUENCE [LARGE SCALE GENOMIC DNA]</scope>
    <source>
        <strain evidence="1 2">NIES-144</strain>
    </source>
</reference>
<dbReference type="AlphaFoldDB" id="A0A699Z2P2"/>
<dbReference type="EMBL" id="BLLF01000592">
    <property type="protein sequence ID" value="GFH13269.1"/>
    <property type="molecule type" value="Genomic_DNA"/>
</dbReference>
<evidence type="ECO:0000313" key="2">
    <source>
        <dbReference type="Proteomes" id="UP000485058"/>
    </source>
</evidence>